<dbReference type="Gene3D" id="1.20.1280.50">
    <property type="match status" value="1"/>
</dbReference>
<dbReference type="KEGG" id="hir:HETIRDRAFT_325094"/>
<organism evidence="1 2">
    <name type="scientific">Heterobasidion irregulare (strain TC 32-1)</name>
    <dbReference type="NCBI Taxonomy" id="747525"/>
    <lineage>
        <taxon>Eukaryota</taxon>
        <taxon>Fungi</taxon>
        <taxon>Dikarya</taxon>
        <taxon>Basidiomycota</taxon>
        <taxon>Agaricomycotina</taxon>
        <taxon>Agaricomycetes</taxon>
        <taxon>Russulales</taxon>
        <taxon>Bondarzewiaceae</taxon>
        <taxon>Heterobasidion</taxon>
        <taxon>Heterobasidion annosum species complex</taxon>
    </lineage>
</organism>
<dbReference type="OrthoDB" id="3365698at2759"/>
<gene>
    <name evidence="1" type="ORF">HETIRDRAFT_325094</name>
</gene>
<dbReference type="EMBL" id="KI925462">
    <property type="protein sequence ID" value="ETW77680.1"/>
    <property type="molecule type" value="Genomic_DNA"/>
</dbReference>
<reference evidence="1 2" key="1">
    <citation type="journal article" date="2012" name="New Phytol.">
        <title>Insight into trade-off between wood decay and parasitism from the genome of a fungal forest pathogen.</title>
        <authorList>
            <person name="Olson A."/>
            <person name="Aerts A."/>
            <person name="Asiegbu F."/>
            <person name="Belbahri L."/>
            <person name="Bouzid O."/>
            <person name="Broberg A."/>
            <person name="Canback B."/>
            <person name="Coutinho P.M."/>
            <person name="Cullen D."/>
            <person name="Dalman K."/>
            <person name="Deflorio G."/>
            <person name="van Diepen L.T."/>
            <person name="Dunand C."/>
            <person name="Duplessis S."/>
            <person name="Durling M."/>
            <person name="Gonthier P."/>
            <person name="Grimwood J."/>
            <person name="Fossdal C.G."/>
            <person name="Hansson D."/>
            <person name="Henrissat B."/>
            <person name="Hietala A."/>
            <person name="Himmelstrand K."/>
            <person name="Hoffmeister D."/>
            <person name="Hogberg N."/>
            <person name="James T.Y."/>
            <person name="Karlsson M."/>
            <person name="Kohler A."/>
            <person name="Kues U."/>
            <person name="Lee Y.H."/>
            <person name="Lin Y.C."/>
            <person name="Lind M."/>
            <person name="Lindquist E."/>
            <person name="Lombard V."/>
            <person name="Lucas S."/>
            <person name="Lunden K."/>
            <person name="Morin E."/>
            <person name="Murat C."/>
            <person name="Park J."/>
            <person name="Raffaello T."/>
            <person name="Rouze P."/>
            <person name="Salamov A."/>
            <person name="Schmutz J."/>
            <person name="Solheim H."/>
            <person name="Stahlberg J."/>
            <person name="Velez H."/>
            <person name="de Vries R.P."/>
            <person name="Wiebenga A."/>
            <person name="Woodward S."/>
            <person name="Yakovlev I."/>
            <person name="Garbelotto M."/>
            <person name="Martin F."/>
            <person name="Grigoriev I.V."/>
            <person name="Stenlid J."/>
        </authorList>
    </citation>
    <scope>NUCLEOTIDE SEQUENCE [LARGE SCALE GENOMIC DNA]</scope>
    <source>
        <strain evidence="1 2">TC 32-1</strain>
    </source>
</reference>
<sequence length="520" mass="59135">MKLAYSAADLPILKNGHHTIRSCESRTIICFSSLSPEIIFDIFLLCACRDRHSFEIRKAPLIFTRVCRSWRAIAYSIPSLWSNMRLPSLPSKASKAISLFCALDNWLSLSKNRPLNFYLQSSSSNSSRIDRYLTILGAHSHRWRDIHFDLPSHSSFPRVSSAKFPFLERLVLNTSGTAGAEAFIVALRSVERLQTLAIHSPWHDGFEKLLFSRSIEAFALRCRAGYPTLNLSRLAVDMTHCHNLVSLQLCLGHLHIQELENTPRCVLPKLETLSLNIHDLDMLAIFIRVLKLPRLESLELFAAPEMGLESELIGPNLIVLLSSCTESISVLSFHAIEMPPGDLRNVLAVAKNIQSLTLTSMASTYDILNHLAFRFSPTGQLIWGQNTNLSDLTVIPDWEPDSRPSWDEDEDDENSNVEFYRQYCKQLVDVVESRRTIPGDAHCSDGEDIAELRTIGIDLDFWRTAEQLGAIEHSRLEGWQDTMNLMPYEKYPDRTHDIFNHLSKINPRFDLEFDILSSLL</sequence>
<evidence type="ECO:0000313" key="2">
    <source>
        <dbReference type="Proteomes" id="UP000030671"/>
    </source>
</evidence>
<dbReference type="GeneID" id="20671111"/>
<keyword evidence="2" id="KW-1185">Reference proteome</keyword>
<evidence type="ECO:0000313" key="1">
    <source>
        <dbReference type="EMBL" id="ETW77680.1"/>
    </source>
</evidence>
<name>W4JX76_HETIT</name>
<dbReference type="InParanoid" id="W4JX76"/>
<proteinExistence type="predicted"/>
<dbReference type="RefSeq" id="XP_009549718.1">
    <property type="nucleotide sequence ID" value="XM_009551423.1"/>
</dbReference>
<protein>
    <recommendedName>
        <fullName evidence="3">F-box domain-containing protein</fullName>
    </recommendedName>
</protein>
<accession>W4JX76</accession>
<dbReference type="AlphaFoldDB" id="W4JX76"/>
<dbReference type="SUPFAM" id="SSF52047">
    <property type="entry name" value="RNI-like"/>
    <property type="match status" value="1"/>
</dbReference>
<evidence type="ECO:0008006" key="3">
    <source>
        <dbReference type="Google" id="ProtNLM"/>
    </source>
</evidence>
<dbReference type="HOGENOM" id="CLU_523799_0_0_1"/>
<dbReference type="Proteomes" id="UP000030671">
    <property type="component" value="Unassembled WGS sequence"/>
</dbReference>